<dbReference type="Proteomes" id="UP001162501">
    <property type="component" value="Chromosome 5"/>
</dbReference>
<sequence length="107" mass="11305">MAAHAFVTRVSPASGCDGLMVSSALLWGVQALSARPDSPCRKYSYSSSPNLFVHGDCPHTGPSCSPRLSQLQAQAFSVPRSRQSPRRVHSSVYAHAPLSAPVGWAVG</sequence>
<name>A0AC59ZYG8_RANTA</name>
<reference evidence="1" key="2">
    <citation type="submission" date="2025-03" db="EMBL/GenBank/DDBJ databases">
        <authorList>
            <consortium name="ELIXIR-Norway"/>
            <consortium name="Elixir Norway"/>
        </authorList>
    </citation>
    <scope>NUCLEOTIDE SEQUENCE</scope>
</reference>
<reference evidence="1" key="1">
    <citation type="submission" date="2023-05" db="EMBL/GenBank/DDBJ databases">
        <authorList>
            <consortium name="ELIXIR-Norway"/>
        </authorList>
    </citation>
    <scope>NUCLEOTIDE SEQUENCE</scope>
</reference>
<dbReference type="EMBL" id="OX596089">
    <property type="protein sequence ID" value="CAN0531265.1"/>
    <property type="molecule type" value="Genomic_DNA"/>
</dbReference>
<protein>
    <submittedName>
        <fullName evidence="1">Uncharacterized protein</fullName>
    </submittedName>
</protein>
<gene>
    <name evidence="1" type="ORF">MRATA1EN22A_LOCUS24662</name>
</gene>
<proteinExistence type="predicted"/>
<organism evidence="1 2">
    <name type="scientific">Rangifer tarandus platyrhynchus</name>
    <name type="common">Svalbard reindeer</name>
    <dbReference type="NCBI Taxonomy" id="3082113"/>
    <lineage>
        <taxon>Eukaryota</taxon>
        <taxon>Metazoa</taxon>
        <taxon>Chordata</taxon>
        <taxon>Craniata</taxon>
        <taxon>Vertebrata</taxon>
        <taxon>Euteleostomi</taxon>
        <taxon>Mammalia</taxon>
        <taxon>Eutheria</taxon>
        <taxon>Laurasiatheria</taxon>
        <taxon>Artiodactyla</taxon>
        <taxon>Ruminantia</taxon>
        <taxon>Pecora</taxon>
        <taxon>Cervidae</taxon>
        <taxon>Odocoileinae</taxon>
        <taxon>Rangifer</taxon>
    </lineage>
</organism>
<evidence type="ECO:0000313" key="2">
    <source>
        <dbReference type="Proteomes" id="UP001162501"/>
    </source>
</evidence>
<accession>A0AC59ZYG8</accession>
<evidence type="ECO:0000313" key="1">
    <source>
        <dbReference type="EMBL" id="CAN0531265.1"/>
    </source>
</evidence>